<dbReference type="SUPFAM" id="SSF53822">
    <property type="entry name" value="Periplasmic binding protein-like I"/>
    <property type="match status" value="1"/>
</dbReference>
<keyword evidence="2" id="KW-0813">Transport</keyword>
<dbReference type="Proteomes" id="UP000582231">
    <property type="component" value="Unassembled WGS sequence"/>
</dbReference>
<dbReference type="PROSITE" id="PS51257">
    <property type="entry name" value="PROKAR_LIPOPROTEIN"/>
    <property type="match status" value="1"/>
</dbReference>
<sequence length="383" mass="39435">MRIRSVMAGTLVALLAATTACSGGESGGDTLKIGFFAPSSGFGSSDGRSALAGAKLAVAQANADGGIDGRKVELITYDDASDPKQGAVIATKLVSQDRVVAAVSGSYSPQTLAAATIFQRNEVPLVSAYAVNPGIPETGDFVFQQDFDGEVQGRAGAVQLAQDGVRKPAIIAIDNDFGNALVDGFSDQAEESGLDVVSVDKNEFGEKDFDSIVRRAVDAGADAIYLVQYVAEGTQFFRALRKSGVDLPVLSTEGIDSAGFLESIGDLADGTKITTNLNRDADATATTTFLADFAEANDFPADMVAASSYDAVKLILDAAEASGTSADDIRKGLVGTSDHAGATGTLAKFTDGRQVVKPVQVLRFEGASLVSVGEITDPAVITP</sequence>
<accession>A0A852RKM4</accession>
<dbReference type="InterPro" id="IPR028081">
    <property type="entry name" value="Leu-bd"/>
</dbReference>
<gene>
    <name evidence="7" type="ORF">BJ958_003171</name>
</gene>
<protein>
    <submittedName>
        <fullName evidence="7">Branched-chain amino acid transport system substrate-binding protein</fullName>
    </submittedName>
</protein>
<dbReference type="AlphaFoldDB" id="A0A852RKM4"/>
<evidence type="ECO:0000313" key="7">
    <source>
        <dbReference type="EMBL" id="NYD31625.1"/>
    </source>
</evidence>
<evidence type="ECO:0000259" key="6">
    <source>
        <dbReference type="Pfam" id="PF13458"/>
    </source>
</evidence>
<evidence type="ECO:0000256" key="1">
    <source>
        <dbReference type="ARBA" id="ARBA00010062"/>
    </source>
</evidence>
<evidence type="ECO:0000256" key="5">
    <source>
        <dbReference type="SAM" id="SignalP"/>
    </source>
</evidence>
<dbReference type="PANTHER" id="PTHR30483">
    <property type="entry name" value="LEUCINE-SPECIFIC-BINDING PROTEIN"/>
    <property type="match status" value="1"/>
</dbReference>
<dbReference type="Gene3D" id="3.40.50.2300">
    <property type="match status" value="2"/>
</dbReference>
<feature type="chain" id="PRO_5032337232" evidence="5">
    <location>
        <begin position="23"/>
        <end position="383"/>
    </location>
</feature>
<comment type="similarity">
    <text evidence="1">Belongs to the leucine-binding protein family.</text>
</comment>
<proteinExistence type="inferred from homology"/>
<evidence type="ECO:0000256" key="4">
    <source>
        <dbReference type="ARBA" id="ARBA00022970"/>
    </source>
</evidence>
<dbReference type="InterPro" id="IPR000709">
    <property type="entry name" value="Leu_Ile_Val-bd"/>
</dbReference>
<comment type="caution">
    <text evidence="7">The sequence shown here is derived from an EMBL/GenBank/DDBJ whole genome shotgun (WGS) entry which is preliminary data.</text>
</comment>
<dbReference type="InterPro" id="IPR028082">
    <property type="entry name" value="Peripla_BP_I"/>
</dbReference>
<organism evidence="7 8">
    <name type="scientific">Nocardioides kongjuensis</name>
    <dbReference type="NCBI Taxonomy" id="349522"/>
    <lineage>
        <taxon>Bacteria</taxon>
        <taxon>Bacillati</taxon>
        <taxon>Actinomycetota</taxon>
        <taxon>Actinomycetes</taxon>
        <taxon>Propionibacteriales</taxon>
        <taxon>Nocardioidaceae</taxon>
        <taxon>Nocardioides</taxon>
    </lineage>
</organism>
<feature type="domain" description="Leucine-binding protein" evidence="6">
    <location>
        <begin position="30"/>
        <end position="365"/>
    </location>
</feature>
<reference evidence="7 8" key="1">
    <citation type="submission" date="2020-07" db="EMBL/GenBank/DDBJ databases">
        <title>Sequencing the genomes of 1000 actinobacteria strains.</title>
        <authorList>
            <person name="Klenk H.-P."/>
        </authorList>
    </citation>
    <scope>NUCLEOTIDE SEQUENCE [LARGE SCALE GENOMIC DNA]</scope>
    <source>
        <strain evidence="7 8">DSM 19082</strain>
    </source>
</reference>
<dbReference type="InterPro" id="IPR051010">
    <property type="entry name" value="BCAA_transport"/>
</dbReference>
<dbReference type="PANTHER" id="PTHR30483:SF6">
    <property type="entry name" value="PERIPLASMIC BINDING PROTEIN OF ABC TRANSPORTER FOR NATURAL AMINO ACIDS"/>
    <property type="match status" value="1"/>
</dbReference>
<keyword evidence="4" id="KW-0029">Amino-acid transport</keyword>
<dbReference type="GO" id="GO:0006865">
    <property type="term" value="P:amino acid transport"/>
    <property type="evidence" value="ECO:0007669"/>
    <property type="project" value="UniProtKB-KW"/>
</dbReference>
<keyword evidence="3 5" id="KW-0732">Signal</keyword>
<dbReference type="EMBL" id="JACCBF010000001">
    <property type="protein sequence ID" value="NYD31625.1"/>
    <property type="molecule type" value="Genomic_DNA"/>
</dbReference>
<keyword evidence="8" id="KW-1185">Reference proteome</keyword>
<evidence type="ECO:0000256" key="3">
    <source>
        <dbReference type="ARBA" id="ARBA00022729"/>
    </source>
</evidence>
<dbReference type="Pfam" id="PF13458">
    <property type="entry name" value="Peripla_BP_6"/>
    <property type="match status" value="1"/>
</dbReference>
<dbReference type="PRINTS" id="PR00337">
    <property type="entry name" value="LEUILEVALBP"/>
</dbReference>
<evidence type="ECO:0000256" key="2">
    <source>
        <dbReference type="ARBA" id="ARBA00022448"/>
    </source>
</evidence>
<dbReference type="RefSeq" id="WP_179727911.1">
    <property type="nucleotide sequence ID" value="NZ_BAABEF010000001.1"/>
</dbReference>
<evidence type="ECO:0000313" key="8">
    <source>
        <dbReference type="Proteomes" id="UP000582231"/>
    </source>
</evidence>
<name>A0A852RKM4_9ACTN</name>
<feature type="signal peptide" evidence="5">
    <location>
        <begin position="1"/>
        <end position="22"/>
    </location>
</feature>